<sequence length="87" mass="10267">MSEIKQDLLELVQESMIPEVEAYLEELHELIKENKQTDEDMEEIKEMETFLVELQNIILAIKEDKIDDIQAEEIYENIANLVEGEEE</sequence>
<dbReference type="AlphaFoldDB" id="A0AAX2AK76"/>
<dbReference type="RefSeq" id="WP_114841417.1">
    <property type="nucleotide sequence ID" value="NZ_CP031219.1"/>
</dbReference>
<proteinExistence type="predicted"/>
<organism evidence="2 3">
    <name type="scientific">Malaciobacter mytili LMG 24559</name>
    <dbReference type="NCBI Taxonomy" id="1032238"/>
    <lineage>
        <taxon>Bacteria</taxon>
        <taxon>Pseudomonadati</taxon>
        <taxon>Campylobacterota</taxon>
        <taxon>Epsilonproteobacteria</taxon>
        <taxon>Campylobacterales</taxon>
        <taxon>Arcobacteraceae</taxon>
        <taxon>Malaciobacter</taxon>
    </lineage>
</organism>
<keyword evidence="1" id="KW-0175">Coiled coil</keyword>
<comment type="caution">
    <text evidence="2">The sequence shown here is derived from an EMBL/GenBank/DDBJ whole genome shotgun (WGS) entry which is preliminary data.</text>
</comment>
<accession>A0AAX2AK76</accession>
<dbReference type="Proteomes" id="UP000290092">
    <property type="component" value="Unassembled WGS sequence"/>
</dbReference>
<evidence type="ECO:0000313" key="2">
    <source>
        <dbReference type="EMBL" id="RXK16605.1"/>
    </source>
</evidence>
<dbReference type="KEGG" id="amyt:AMYT_0962"/>
<protein>
    <submittedName>
        <fullName evidence="2">Uncharacterized protein</fullName>
    </submittedName>
</protein>
<dbReference type="EMBL" id="NXID01000005">
    <property type="protein sequence ID" value="RXK16605.1"/>
    <property type="molecule type" value="Genomic_DNA"/>
</dbReference>
<evidence type="ECO:0000313" key="3">
    <source>
        <dbReference type="Proteomes" id="UP000290092"/>
    </source>
</evidence>
<reference evidence="2 3" key="1">
    <citation type="submission" date="2017-09" db="EMBL/GenBank/DDBJ databases">
        <title>Genomics of the genus Arcobacter.</title>
        <authorList>
            <person name="Perez-Cataluna A."/>
            <person name="Figueras M.J."/>
            <person name="Salas-Masso N."/>
        </authorList>
    </citation>
    <scope>NUCLEOTIDE SEQUENCE [LARGE SCALE GENOMIC DNA]</scope>
    <source>
        <strain evidence="2 3">CECT 7386</strain>
    </source>
</reference>
<evidence type="ECO:0000256" key="1">
    <source>
        <dbReference type="SAM" id="Coils"/>
    </source>
</evidence>
<gene>
    <name evidence="2" type="ORF">CP985_02365</name>
</gene>
<keyword evidence="3" id="KW-1185">Reference proteome</keyword>
<feature type="coiled-coil region" evidence="1">
    <location>
        <begin position="20"/>
        <end position="47"/>
    </location>
</feature>
<name>A0AAX2AK76_9BACT</name>